<dbReference type="EMBL" id="BGZK01000028">
    <property type="protein sequence ID" value="GBP08005.1"/>
    <property type="molecule type" value="Genomic_DNA"/>
</dbReference>
<gene>
    <name evidence="2" type="ORF">EVAR_78128_1</name>
</gene>
<sequence>MERSMLKIRRIQKIKSEHIRQKTKLADALRHALSLKWRWVGHISRYTDRRWTIEATRWKGPIGKRNVGRQLRRWADDIKTRRRKRLDKVRQGQGVMEKDGGGLYPNRGPNLINNTNIN</sequence>
<dbReference type="AlphaFoldDB" id="A0A4C1T1F7"/>
<accession>A0A4C1T1F7</accession>
<dbReference type="OrthoDB" id="6924702at2759"/>
<evidence type="ECO:0008006" key="4">
    <source>
        <dbReference type="Google" id="ProtNLM"/>
    </source>
</evidence>
<proteinExistence type="predicted"/>
<dbReference type="Proteomes" id="UP000299102">
    <property type="component" value="Unassembled WGS sequence"/>
</dbReference>
<evidence type="ECO:0000256" key="1">
    <source>
        <dbReference type="SAM" id="MobiDB-lite"/>
    </source>
</evidence>
<reference evidence="2 3" key="1">
    <citation type="journal article" date="2019" name="Commun. Biol.">
        <title>The bagworm genome reveals a unique fibroin gene that provides high tensile strength.</title>
        <authorList>
            <person name="Kono N."/>
            <person name="Nakamura H."/>
            <person name="Ohtoshi R."/>
            <person name="Tomita M."/>
            <person name="Numata K."/>
            <person name="Arakawa K."/>
        </authorList>
    </citation>
    <scope>NUCLEOTIDE SEQUENCE [LARGE SCALE GENOMIC DNA]</scope>
</reference>
<evidence type="ECO:0000313" key="2">
    <source>
        <dbReference type="EMBL" id="GBP08005.1"/>
    </source>
</evidence>
<keyword evidence="3" id="KW-1185">Reference proteome</keyword>
<evidence type="ECO:0000313" key="3">
    <source>
        <dbReference type="Proteomes" id="UP000299102"/>
    </source>
</evidence>
<feature type="region of interest" description="Disordered" evidence="1">
    <location>
        <begin position="83"/>
        <end position="118"/>
    </location>
</feature>
<protein>
    <recommendedName>
        <fullName evidence="4">Endonuclease-reverse transcriptase</fullName>
    </recommendedName>
</protein>
<comment type="caution">
    <text evidence="2">The sequence shown here is derived from an EMBL/GenBank/DDBJ whole genome shotgun (WGS) entry which is preliminary data.</text>
</comment>
<name>A0A4C1T1F7_EUMVA</name>
<organism evidence="2 3">
    <name type="scientific">Eumeta variegata</name>
    <name type="common">Bagworm moth</name>
    <name type="synonym">Eumeta japonica</name>
    <dbReference type="NCBI Taxonomy" id="151549"/>
    <lineage>
        <taxon>Eukaryota</taxon>
        <taxon>Metazoa</taxon>
        <taxon>Ecdysozoa</taxon>
        <taxon>Arthropoda</taxon>
        <taxon>Hexapoda</taxon>
        <taxon>Insecta</taxon>
        <taxon>Pterygota</taxon>
        <taxon>Neoptera</taxon>
        <taxon>Endopterygota</taxon>
        <taxon>Lepidoptera</taxon>
        <taxon>Glossata</taxon>
        <taxon>Ditrysia</taxon>
        <taxon>Tineoidea</taxon>
        <taxon>Psychidae</taxon>
        <taxon>Oiketicinae</taxon>
        <taxon>Eumeta</taxon>
    </lineage>
</organism>